<keyword evidence="1" id="KW-1133">Transmembrane helix</keyword>
<feature type="transmembrane region" description="Helical" evidence="1">
    <location>
        <begin position="48"/>
        <end position="65"/>
    </location>
</feature>
<dbReference type="AlphaFoldDB" id="A0A1G9MPV6"/>
<keyword evidence="1" id="KW-0472">Membrane</keyword>
<name>A0A1G9MPV6_9PROT</name>
<dbReference type="RefSeq" id="WP_091766059.1">
    <property type="nucleotide sequence ID" value="NZ_FNHG01000002.1"/>
</dbReference>
<feature type="transmembrane region" description="Helical" evidence="1">
    <location>
        <begin position="118"/>
        <end position="138"/>
    </location>
</feature>
<proteinExistence type="predicted"/>
<feature type="transmembrane region" description="Helical" evidence="1">
    <location>
        <begin position="77"/>
        <end position="98"/>
    </location>
</feature>
<keyword evidence="1" id="KW-0812">Transmembrane</keyword>
<dbReference type="EMBL" id="FNHG01000002">
    <property type="protein sequence ID" value="SDL76298.1"/>
    <property type="molecule type" value="Genomic_DNA"/>
</dbReference>
<accession>A0A1G9MPV6</accession>
<feature type="transmembrane region" description="Helical" evidence="1">
    <location>
        <begin position="17"/>
        <end position="36"/>
    </location>
</feature>
<dbReference type="Proteomes" id="UP000199759">
    <property type="component" value="Unassembled WGS sequence"/>
</dbReference>
<dbReference type="OrthoDB" id="7630526at2"/>
<evidence type="ECO:0000313" key="2">
    <source>
        <dbReference type="EMBL" id="SDL76298.1"/>
    </source>
</evidence>
<feature type="transmembrane region" description="Helical" evidence="1">
    <location>
        <begin position="150"/>
        <end position="182"/>
    </location>
</feature>
<evidence type="ECO:0000313" key="3">
    <source>
        <dbReference type="Proteomes" id="UP000199759"/>
    </source>
</evidence>
<keyword evidence="3" id="KW-1185">Reference proteome</keyword>
<protein>
    <submittedName>
        <fullName evidence="2">Uncharacterized protein</fullName>
    </submittedName>
</protein>
<organism evidence="2 3">
    <name type="scientific">Maricaulis salignorans</name>
    <dbReference type="NCBI Taxonomy" id="144026"/>
    <lineage>
        <taxon>Bacteria</taxon>
        <taxon>Pseudomonadati</taxon>
        <taxon>Pseudomonadota</taxon>
        <taxon>Alphaproteobacteria</taxon>
        <taxon>Maricaulales</taxon>
        <taxon>Maricaulaceae</taxon>
        <taxon>Maricaulis</taxon>
    </lineage>
</organism>
<gene>
    <name evidence="2" type="ORF">SAMN04488568_10267</name>
</gene>
<reference evidence="2 3" key="1">
    <citation type="submission" date="2016-10" db="EMBL/GenBank/DDBJ databases">
        <authorList>
            <person name="de Groot N.N."/>
        </authorList>
    </citation>
    <scope>NUCLEOTIDE SEQUENCE [LARGE SCALE GENOMIC DNA]</scope>
    <source>
        <strain evidence="2 3">DSM 16077</strain>
    </source>
</reference>
<sequence>MILQSDEARFPERIDRILFIAGLVIYVTGQVLINLGPGFTEQQAPIDYAHWLLIVGVLFLIPFAGRLPRQNIHLMGIPLLLAGIGFVIGMCVIDFIFWSITDAGLKQALASHLIATTVIWEPFMVFGPNTIFNLGLLLPSLSYFRASRTGTILVIFGTLVIVVGTQWFNVIGYLIVLAGYVLNFNLLKPDEGRPAGQISPR</sequence>
<evidence type="ECO:0000256" key="1">
    <source>
        <dbReference type="SAM" id="Phobius"/>
    </source>
</evidence>
<dbReference type="STRING" id="144026.SAMN04488568_10267"/>